<gene>
    <name evidence="1" type="ORF">PMF13cell1_00745</name>
</gene>
<dbReference type="NCBIfam" id="TIGR04387">
    <property type="entry name" value="capsid_maj_N4"/>
    <property type="match status" value="1"/>
</dbReference>
<dbReference type="EMBL" id="CP035945">
    <property type="protein sequence ID" value="QBE95231.1"/>
    <property type="molecule type" value="Genomic_DNA"/>
</dbReference>
<dbReference type="KEGG" id="bpro:PMF13cell1_00745"/>
<dbReference type="Proteomes" id="UP000289794">
    <property type="component" value="Chromosome"/>
</dbReference>
<accession>A0A4P6LSN2</accession>
<sequence length="291" mass="31227">MAVTKMANMIDPEVMGAMINAKVEALCKMTPYAHVDTTLVGVPGDTKTVPSWNYIGDAEDVAEGVEVGLTEMTASTTTFTIKKAMKAVGITEEARLSGLGNPVGQAESQLAKSIAGKVDNDVIAAVYGSKVSQDESAGVINYAGIVRAVTKFGDEEDGIEKVMFIHPDQETDLLLDDLFLSADKFEGGVAVRGSIGKIAGCWIKKSKKVKKSGANWLNPIIKLEPDSAETEFTEDELPAVTIFLKKDIQTDAEWKPRIQQTEITTAKYYGVALTNEAKTVIAKFAVRTTAA</sequence>
<proteinExistence type="predicted"/>
<evidence type="ECO:0000313" key="2">
    <source>
        <dbReference type="Proteomes" id="UP000289794"/>
    </source>
</evidence>
<reference evidence="1 2" key="1">
    <citation type="submission" date="2019-01" db="EMBL/GenBank/DDBJ databases">
        <title>PMF-metabolizing Aryl O-demethylase.</title>
        <authorList>
            <person name="Kim M."/>
        </authorList>
    </citation>
    <scope>NUCLEOTIDE SEQUENCE [LARGE SCALE GENOMIC DNA]</scope>
    <source>
        <strain evidence="1 2">PMF1</strain>
    </source>
</reference>
<evidence type="ECO:0008006" key="3">
    <source>
        <dbReference type="Google" id="ProtNLM"/>
    </source>
</evidence>
<dbReference type="Pfam" id="PF25209">
    <property type="entry name" value="Phage_capsid_4"/>
    <property type="match status" value="1"/>
</dbReference>
<dbReference type="SUPFAM" id="SSF56563">
    <property type="entry name" value="Major capsid protein gp5"/>
    <property type="match status" value="1"/>
</dbReference>
<evidence type="ECO:0000313" key="1">
    <source>
        <dbReference type="EMBL" id="QBE95231.1"/>
    </source>
</evidence>
<organism evidence="1 2">
    <name type="scientific">Blautia producta</name>
    <dbReference type="NCBI Taxonomy" id="33035"/>
    <lineage>
        <taxon>Bacteria</taxon>
        <taxon>Bacillati</taxon>
        <taxon>Bacillota</taxon>
        <taxon>Clostridia</taxon>
        <taxon>Lachnospirales</taxon>
        <taxon>Lachnospiraceae</taxon>
        <taxon>Blautia</taxon>
    </lineage>
</organism>
<protein>
    <recommendedName>
        <fullName evidence="3">N4-gp56 family major capsid protein</fullName>
    </recommendedName>
</protein>
<name>A0A4P6LSN2_9FIRM</name>
<dbReference type="RefSeq" id="WP_130179845.1">
    <property type="nucleotide sequence ID" value="NZ_CP035945.1"/>
</dbReference>
<dbReference type="AlphaFoldDB" id="A0A4P6LSN2"/>